<dbReference type="EMBL" id="HBUE01078288">
    <property type="protein sequence ID" value="CAG6476368.1"/>
    <property type="molecule type" value="Transcribed_RNA"/>
</dbReference>
<proteinExistence type="predicted"/>
<evidence type="ECO:0000313" key="1">
    <source>
        <dbReference type="EMBL" id="CAG6476368.1"/>
    </source>
</evidence>
<dbReference type="AlphaFoldDB" id="A0A8D8FN07"/>
<protein>
    <submittedName>
        <fullName evidence="1">(northern house mosquito) hypothetical protein</fullName>
    </submittedName>
</protein>
<accession>A0A8D8FN07</accession>
<organism evidence="1">
    <name type="scientific">Culex pipiens</name>
    <name type="common">House mosquito</name>
    <dbReference type="NCBI Taxonomy" id="7175"/>
    <lineage>
        <taxon>Eukaryota</taxon>
        <taxon>Metazoa</taxon>
        <taxon>Ecdysozoa</taxon>
        <taxon>Arthropoda</taxon>
        <taxon>Hexapoda</taxon>
        <taxon>Insecta</taxon>
        <taxon>Pterygota</taxon>
        <taxon>Neoptera</taxon>
        <taxon>Endopterygota</taxon>
        <taxon>Diptera</taxon>
        <taxon>Nematocera</taxon>
        <taxon>Culicoidea</taxon>
        <taxon>Culicidae</taxon>
        <taxon>Culicinae</taxon>
        <taxon>Culicini</taxon>
        <taxon>Culex</taxon>
        <taxon>Culex</taxon>
    </lineage>
</organism>
<reference evidence="1" key="1">
    <citation type="submission" date="2021-05" db="EMBL/GenBank/DDBJ databases">
        <authorList>
            <person name="Alioto T."/>
            <person name="Alioto T."/>
            <person name="Gomez Garrido J."/>
        </authorList>
    </citation>
    <scope>NUCLEOTIDE SEQUENCE</scope>
</reference>
<name>A0A8D8FN07_CULPI</name>
<sequence>MCRTLLSKSLKLRRNHDKTRTHTTTNTYPTWYTRTQTHTHTITKKNTHTKEQKRTFIHIPFVDYYIYFSKETFIVDVNPSEKETQFILKQPKKNSKRSKQNIGLK</sequence>